<evidence type="ECO:0000313" key="1">
    <source>
        <dbReference type="EMBL" id="CAI9084610.1"/>
    </source>
</evidence>
<sequence length="104" mass="12006">MKAWEYFLARLATQEIARAEREYEREAEISLKIAKRICQELLKAVEHDPNRSRDEMLFNAGALRAAGIIAENLRFPETTKIKELSDKLLKEAIESDSAKNQQDQ</sequence>
<organism evidence="1 2">
    <name type="scientific">Candidatus Methylacidiphilum fumarolicum</name>
    <dbReference type="NCBI Taxonomy" id="591154"/>
    <lineage>
        <taxon>Bacteria</taxon>
        <taxon>Pseudomonadati</taxon>
        <taxon>Verrucomicrobiota</taxon>
        <taxon>Methylacidiphilae</taxon>
        <taxon>Methylacidiphilales</taxon>
        <taxon>Methylacidiphilaceae</taxon>
        <taxon>Methylacidiphilum (ex Ratnadevi et al. 2023)</taxon>
    </lineage>
</organism>
<dbReference type="RefSeq" id="WP_009059928.1">
    <property type="nucleotide sequence ID" value="NZ_JAHXRZ010000003.1"/>
</dbReference>
<dbReference type="EMBL" id="OX458932">
    <property type="protein sequence ID" value="CAI9084610.1"/>
    <property type="molecule type" value="Genomic_DNA"/>
</dbReference>
<dbReference type="Proteomes" id="UP001161497">
    <property type="component" value="Chromosome"/>
</dbReference>
<keyword evidence="2" id="KW-1185">Reference proteome</keyword>
<gene>
    <name evidence="1" type="ORF">MFUM_0207</name>
</gene>
<reference evidence="1" key="1">
    <citation type="submission" date="2023-03" db="EMBL/GenBank/DDBJ databases">
        <authorList>
            <person name="Cremers G."/>
            <person name="Picone N."/>
        </authorList>
    </citation>
    <scope>NUCLEOTIDE SEQUENCE</scope>
    <source>
        <strain evidence="1">Sample_alias</strain>
    </source>
</reference>
<protein>
    <submittedName>
        <fullName evidence="1">Uncharacterized protein</fullName>
    </submittedName>
</protein>
<accession>A0ABN8XG54</accession>
<name>A0ABN8XG54_9BACT</name>
<proteinExistence type="predicted"/>
<evidence type="ECO:0000313" key="2">
    <source>
        <dbReference type="Proteomes" id="UP001161497"/>
    </source>
</evidence>